<reference evidence="1" key="1">
    <citation type="submission" date="2022-01" db="EMBL/GenBank/DDBJ databases">
        <title>Genome sequnece data of strain Bradyrhizobium sp. nov.</title>
        <authorList>
            <person name="Zhang J."/>
        </authorList>
    </citation>
    <scope>NUCLEOTIDE SEQUENCE</scope>
    <source>
        <strain evidence="1">WYCCWR 13023</strain>
    </source>
</reference>
<organism evidence="1 2">
    <name type="scientific">Bradyrhizobium zhengyangense</name>
    <dbReference type="NCBI Taxonomy" id="2911009"/>
    <lineage>
        <taxon>Bacteria</taxon>
        <taxon>Pseudomonadati</taxon>
        <taxon>Pseudomonadota</taxon>
        <taxon>Alphaproteobacteria</taxon>
        <taxon>Hyphomicrobiales</taxon>
        <taxon>Nitrobacteraceae</taxon>
        <taxon>Bradyrhizobium</taxon>
    </lineage>
</organism>
<dbReference type="RefSeq" id="WP_237892188.1">
    <property type="nucleotide sequence ID" value="NZ_JAKLTY010000073.1"/>
</dbReference>
<proteinExistence type="predicted"/>
<sequence>MLAILGVEEAYKKRDLLKPPLVTARGRRDGRRPRDRGLAGNMSIAPVDRITRERGEVSAIFLKPSERRSSM</sequence>
<comment type="caution">
    <text evidence="1">The sequence shown here is derived from an EMBL/GenBank/DDBJ whole genome shotgun (WGS) entry which is preliminary data.</text>
</comment>
<dbReference type="EMBL" id="JAKLTY010000073">
    <property type="protein sequence ID" value="MCG2633181.1"/>
    <property type="molecule type" value="Genomic_DNA"/>
</dbReference>
<dbReference type="AlphaFoldDB" id="A0A9X1UD51"/>
<protein>
    <submittedName>
        <fullName evidence="1">Uncharacterized protein</fullName>
    </submittedName>
</protein>
<name>A0A9X1UD51_9BRAD</name>
<accession>A0A9X1UD51</accession>
<gene>
    <name evidence="1" type="ORF">L6654_42445</name>
</gene>
<evidence type="ECO:0000313" key="2">
    <source>
        <dbReference type="Proteomes" id="UP001139054"/>
    </source>
</evidence>
<dbReference type="Proteomes" id="UP001139054">
    <property type="component" value="Unassembled WGS sequence"/>
</dbReference>
<evidence type="ECO:0000313" key="1">
    <source>
        <dbReference type="EMBL" id="MCG2633181.1"/>
    </source>
</evidence>